<evidence type="ECO:0000313" key="8">
    <source>
        <dbReference type="EMBL" id="KGA19442.1"/>
    </source>
</evidence>
<dbReference type="PANTHER" id="PTHR33695:SF1">
    <property type="entry name" value="LIPOPROTEIN SIGNAL PEPTIDASE"/>
    <property type="match status" value="1"/>
</dbReference>
<dbReference type="PRINTS" id="PR00781">
    <property type="entry name" value="LIPOSIGPTASE"/>
</dbReference>
<comment type="caution">
    <text evidence="8">The sequence shown here is derived from an EMBL/GenBank/DDBJ whole genome shotgun (WGS) entry which is preliminary data.</text>
</comment>
<feature type="transmembrane region" description="Helical" evidence="7">
    <location>
        <begin position="82"/>
        <end position="100"/>
    </location>
</feature>
<dbReference type="InterPro" id="IPR001872">
    <property type="entry name" value="Peptidase_A8"/>
</dbReference>
<keyword evidence="1" id="KW-1003">Cell membrane</keyword>
<evidence type="ECO:0000256" key="3">
    <source>
        <dbReference type="ARBA" id="ARBA00022692"/>
    </source>
</evidence>
<proteinExistence type="inferred from homology"/>
<dbReference type="PANTHER" id="PTHR33695">
    <property type="entry name" value="LIPOPROTEIN SIGNAL PEPTIDASE"/>
    <property type="match status" value="1"/>
</dbReference>
<keyword evidence="6 7" id="KW-0472">Membrane</keyword>
<organism evidence="8">
    <name type="scientific">freshwater metagenome</name>
    <dbReference type="NCBI Taxonomy" id="449393"/>
    <lineage>
        <taxon>unclassified sequences</taxon>
        <taxon>metagenomes</taxon>
        <taxon>ecological metagenomes</taxon>
    </lineage>
</organism>
<keyword evidence="3 7" id="KW-0812">Transmembrane</keyword>
<gene>
    <name evidence="8" type="ORF">GM50_5420</name>
</gene>
<dbReference type="Pfam" id="PF01252">
    <property type="entry name" value="Peptidase_A8"/>
    <property type="match status" value="1"/>
</dbReference>
<evidence type="ECO:0000256" key="2">
    <source>
        <dbReference type="ARBA" id="ARBA00022670"/>
    </source>
</evidence>
<evidence type="ECO:0000256" key="4">
    <source>
        <dbReference type="ARBA" id="ARBA00022801"/>
    </source>
</evidence>
<evidence type="ECO:0008006" key="9">
    <source>
        <dbReference type="Google" id="ProtNLM"/>
    </source>
</evidence>
<evidence type="ECO:0000256" key="1">
    <source>
        <dbReference type="ARBA" id="ARBA00022475"/>
    </source>
</evidence>
<keyword evidence="4" id="KW-0378">Hydrolase</keyword>
<dbReference type="GO" id="GO:0006508">
    <property type="term" value="P:proteolysis"/>
    <property type="evidence" value="ECO:0007669"/>
    <property type="project" value="UniProtKB-KW"/>
</dbReference>
<dbReference type="GO" id="GO:0016020">
    <property type="term" value="C:membrane"/>
    <property type="evidence" value="ECO:0007669"/>
    <property type="project" value="InterPro"/>
</dbReference>
<keyword evidence="5 7" id="KW-1133">Transmembrane helix</keyword>
<feature type="transmembrane region" description="Helical" evidence="7">
    <location>
        <begin position="120"/>
        <end position="145"/>
    </location>
</feature>
<keyword evidence="2" id="KW-0645">Protease</keyword>
<sequence>MRRLYLIAALTWALDLSTKLWAVNTLSAQNPVKILGSFFQLTLIRNPGAAFSFATGATLFLSLISIAAAGTIIYYSSKITSLGWATALGLVLGGVLGNLTDRVFRSPGFLKGEVIDWLELTHWPVFNLADSAIVIAAFLAITLSIRNVGPVNVAK</sequence>
<accession>A0A094Q7W0</accession>
<feature type="transmembrane region" description="Helical" evidence="7">
    <location>
        <begin position="49"/>
        <end position="75"/>
    </location>
</feature>
<reference evidence="8" key="1">
    <citation type="submission" date="2014-05" db="EMBL/GenBank/DDBJ databases">
        <title>Key roles for freshwater Actinobacteria revealed by deep metagenomic sequencing.</title>
        <authorList>
            <person name="Ghai R."/>
            <person name="Mizuno C.M."/>
            <person name="Picazo A."/>
            <person name="Camacho A."/>
            <person name="Rodriguez-Valera F."/>
        </authorList>
    </citation>
    <scope>NUCLEOTIDE SEQUENCE</scope>
</reference>
<dbReference type="HAMAP" id="MF_00161">
    <property type="entry name" value="LspA"/>
    <property type="match status" value="1"/>
</dbReference>
<protein>
    <recommendedName>
        <fullName evidence="9">Lipoprotein signal peptidase</fullName>
    </recommendedName>
</protein>
<evidence type="ECO:0000256" key="5">
    <source>
        <dbReference type="ARBA" id="ARBA00022989"/>
    </source>
</evidence>
<dbReference type="GO" id="GO:0004190">
    <property type="term" value="F:aspartic-type endopeptidase activity"/>
    <property type="evidence" value="ECO:0007669"/>
    <property type="project" value="InterPro"/>
</dbReference>
<dbReference type="NCBIfam" id="TIGR00077">
    <property type="entry name" value="lspA"/>
    <property type="match status" value="1"/>
</dbReference>
<evidence type="ECO:0000256" key="7">
    <source>
        <dbReference type="SAM" id="Phobius"/>
    </source>
</evidence>
<evidence type="ECO:0000256" key="6">
    <source>
        <dbReference type="ARBA" id="ARBA00023136"/>
    </source>
</evidence>
<dbReference type="EMBL" id="JNSK01000012">
    <property type="protein sequence ID" value="KGA19442.1"/>
    <property type="molecule type" value="Genomic_DNA"/>
</dbReference>
<dbReference type="AlphaFoldDB" id="A0A094Q7W0"/>
<name>A0A094Q7W0_9ZZZZ</name>